<evidence type="ECO:0000259" key="9">
    <source>
        <dbReference type="Pfam" id="PF13231"/>
    </source>
</evidence>
<evidence type="ECO:0000256" key="5">
    <source>
        <dbReference type="ARBA" id="ARBA00022692"/>
    </source>
</evidence>
<feature type="transmembrane region" description="Helical" evidence="8">
    <location>
        <begin position="381"/>
        <end position="401"/>
    </location>
</feature>
<feature type="transmembrane region" description="Helical" evidence="8">
    <location>
        <begin position="137"/>
        <end position="155"/>
    </location>
</feature>
<feature type="transmembrane region" description="Helical" evidence="8">
    <location>
        <begin position="167"/>
        <end position="184"/>
    </location>
</feature>
<evidence type="ECO:0000256" key="2">
    <source>
        <dbReference type="ARBA" id="ARBA00022475"/>
    </source>
</evidence>
<name>A0ABU3TBK8_9BACT</name>
<evidence type="ECO:0000313" key="11">
    <source>
        <dbReference type="Proteomes" id="UP001250698"/>
    </source>
</evidence>
<keyword evidence="3 10" id="KW-0328">Glycosyltransferase</keyword>
<dbReference type="GO" id="GO:0016757">
    <property type="term" value="F:glycosyltransferase activity"/>
    <property type="evidence" value="ECO:0007669"/>
    <property type="project" value="UniProtKB-KW"/>
</dbReference>
<dbReference type="InterPro" id="IPR050297">
    <property type="entry name" value="LipidA_mod_glycosyltrf_83"/>
</dbReference>
<proteinExistence type="predicted"/>
<evidence type="ECO:0000256" key="4">
    <source>
        <dbReference type="ARBA" id="ARBA00022679"/>
    </source>
</evidence>
<dbReference type="Pfam" id="PF13231">
    <property type="entry name" value="PMT_2"/>
    <property type="match status" value="1"/>
</dbReference>
<keyword evidence="11" id="KW-1185">Reference proteome</keyword>
<feature type="transmembrane region" description="Helical" evidence="8">
    <location>
        <begin position="111"/>
        <end position="131"/>
    </location>
</feature>
<dbReference type="EMBL" id="JAWDJT010000001">
    <property type="protein sequence ID" value="MDU0368767.1"/>
    <property type="molecule type" value="Genomic_DNA"/>
</dbReference>
<evidence type="ECO:0000256" key="6">
    <source>
        <dbReference type="ARBA" id="ARBA00022989"/>
    </source>
</evidence>
<feature type="transmembrane region" description="Helical" evidence="8">
    <location>
        <begin position="190"/>
        <end position="222"/>
    </location>
</feature>
<feature type="domain" description="Glycosyltransferase RgtA/B/C/D-like" evidence="9">
    <location>
        <begin position="90"/>
        <end position="247"/>
    </location>
</feature>
<keyword evidence="5 8" id="KW-0812">Transmembrane</keyword>
<accession>A0ABU3TBK8</accession>
<feature type="transmembrane region" description="Helical" evidence="8">
    <location>
        <begin position="28"/>
        <end position="45"/>
    </location>
</feature>
<keyword evidence="2" id="KW-1003">Cell membrane</keyword>
<comment type="caution">
    <text evidence="10">The sequence shown here is derived from an EMBL/GenBank/DDBJ whole genome shotgun (WGS) entry which is preliminary data.</text>
</comment>
<comment type="subcellular location">
    <subcellularLocation>
        <location evidence="1">Cell membrane</location>
        <topology evidence="1">Multi-pass membrane protein</topology>
    </subcellularLocation>
</comment>
<keyword evidence="7 8" id="KW-0472">Membrane</keyword>
<feature type="transmembrane region" description="Helical" evidence="8">
    <location>
        <begin position="323"/>
        <end position="347"/>
    </location>
</feature>
<evidence type="ECO:0000256" key="8">
    <source>
        <dbReference type="SAM" id="Phobius"/>
    </source>
</evidence>
<evidence type="ECO:0000256" key="7">
    <source>
        <dbReference type="ARBA" id="ARBA00023136"/>
    </source>
</evidence>
<keyword evidence="6 8" id="KW-1133">Transmembrane helix</keyword>
<dbReference type="EC" id="2.4.-.-" evidence="10"/>
<gene>
    <name evidence="10" type="ORF">ROI90_00045</name>
</gene>
<dbReference type="InterPro" id="IPR038731">
    <property type="entry name" value="RgtA/B/C-like"/>
</dbReference>
<sequence>MSTAVQQPPTSSSVRPDAAERHPPRLRWLPYAVGVALLPLVYLFLVHQIGSYPILVWDEGRLAVNAAEMEHNGNWLVTYFGGAPDMWNTKPPFIIWLEVLSLRLFGYSETAFRLPTMLASVATAGVVYRFGYRHLHTLLGAAAAVLILITAIGYNEHHRARTGDYDTLLTLCLTVAALAFFRYLEEQKRVYFVWVTGALIVAALTKGVAGLFWGPAFVLYALSQKKLLWLLRRPEVYVGALATVLVVGGYYLAREQYNPGYLQAVYDNELGGRMLGVLNEHQHPWNWFLEAMYEEKFMPWLLVFPFSLVLLWRYPAGRVQSRFAVLVGLVVVVHLLIISTASTKLAWYDMPVYPLASLLVGTSLGRLTQQSPHSPDGQRGVWPAALLGLVLLLATVTQPFLHTLRKNMGIYGWRHGDPTLSFGFQTQATATQLPMATTYTMFSGETYNPSMFYYALAAHREYKHTVTTKLGNQLNELQAGDVVMLCGDRDKAAIAERFVTSVLVQDNACITVELQQRK</sequence>
<protein>
    <submittedName>
        <fullName evidence="10">Glycosyltransferase family 39 protein</fullName>
        <ecNumber evidence="10">2.4.-.-</ecNumber>
    </submittedName>
</protein>
<reference evidence="10 11" key="1">
    <citation type="submission" date="2023-10" db="EMBL/GenBank/DDBJ databases">
        <title>Hymenobacter endophyticus sp. nov., an isolate from the leaf tissues of wheat.</title>
        <authorList>
            <person name="Dai Y."/>
        </authorList>
    </citation>
    <scope>NUCLEOTIDE SEQUENCE [LARGE SCALE GENOMIC DNA]</scope>
    <source>
        <strain evidence="10 11">ZK17L-C2</strain>
    </source>
</reference>
<organism evidence="10 11">
    <name type="scientific">Hymenobacter endophyticus</name>
    <dbReference type="NCBI Taxonomy" id="3076335"/>
    <lineage>
        <taxon>Bacteria</taxon>
        <taxon>Pseudomonadati</taxon>
        <taxon>Bacteroidota</taxon>
        <taxon>Cytophagia</taxon>
        <taxon>Cytophagales</taxon>
        <taxon>Hymenobacteraceae</taxon>
        <taxon>Hymenobacter</taxon>
    </lineage>
</organism>
<evidence type="ECO:0000256" key="1">
    <source>
        <dbReference type="ARBA" id="ARBA00004651"/>
    </source>
</evidence>
<feature type="transmembrane region" description="Helical" evidence="8">
    <location>
        <begin position="234"/>
        <end position="253"/>
    </location>
</feature>
<dbReference type="PANTHER" id="PTHR33908">
    <property type="entry name" value="MANNOSYLTRANSFERASE YKCB-RELATED"/>
    <property type="match status" value="1"/>
</dbReference>
<keyword evidence="4 10" id="KW-0808">Transferase</keyword>
<dbReference type="Proteomes" id="UP001250698">
    <property type="component" value="Unassembled WGS sequence"/>
</dbReference>
<evidence type="ECO:0000256" key="3">
    <source>
        <dbReference type="ARBA" id="ARBA00022676"/>
    </source>
</evidence>
<dbReference type="PANTHER" id="PTHR33908:SF11">
    <property type="entry name" value="MEMBRANE PROTEIN"/>
    <property type="match status" value="1"/>
</dbReference>
<evidence type="ECO:0000313" key="10">
    <source>
        <dbReference type="EMBL" id="MDU0368767.1"/>
    </source>
</evidence>